<dbReference type="KEGG" id="vgu:HYG85_12195"/>
<gene>
    <name evidence="5" type="ORF">HYG85_12195</name>
</gene>
<dbReference type="EMBL" id="CP058561">
    <property type="protein sequence ID" value="QUH29625.1"/>
    <property type="molecule type" value="Genomic_DNA"/>
</dbReference>
<dbReference type="RefSeq" id="WP_212693644.1">
    <property type="nucleotide sequence ID" value="NZ_CP058561.1"/>
</dbReference>
<dbReference type="PANTHER" id="PTHR30061">
    <property type="entry name" value="MALTOSE-BINDING PERIPLASMIC PROTEIN"/>
    <property type="match status" value="1"/>
</dbReference>
<evidence type="ECO:0000256" key="1">
    <source>
        <dbReference type="ARBA" id="ARBA00008520"/>
    </source>
</evidence>
<evidence type="ECO:0000256" key="3">
    <source>
        <dbReference type="ARBA" id="ARBA00022729"/>
    </source>
</evidence>
<dbReference type="GO" id="GO:1901982">
    <property type="term" value="F:maltose binding"/>
    <property type="evidence" value="ECO:0007669"/>
    <property type="project" value="TreeGrafter"/>
</dbReference>
<evidence type="ECO:0000313" key="6">
    <source>
        <dbReference type="Proteomes" id="UP000677305"/>
    </source>
</evidence>
<evidence type="ECO:0000313" key="5">
    <source>
        <dbReference type="EMBL" id="QUH29625.1"/>
    </source>
</evidence>
<keyword evidence="6" id="KW-1185">Reference proteome</keyword>
<evidence type="ECO:0000256" key="2">
    <source>
        <dbReference type="ARBA" id="ARBA00022448"/>
    </source>
</evidence>
<dbReference type="Proteomes" id="UP000677305">
    <property type="component" value="Chromosome"/>
</dbReference>
<evidence type="ECO:0000256" key="4">
    <source>
        <dbReference type="SAM" id="MobiDB-lite"/>
    </source>
</evidence>
<dbReference type="AlphaFoldDB" id="A0A8J8MBF1"/>
<comment type="similarity">
    <text evidence="1">Belongs to the bacterial solute-binding protein 1 family.</text>
</comment>
<dbReference type="SUPFAM" id="SSF53850">
    <property type="entry name" value="Periplasmic binding protein-like II"/>
    <property type="match status" value="1"/>
</dbReference>
<proteinExistence type="inferred from homology"/>
<name>A0A8J8MBF1_9FIRM</name>
<dbReference type="PANTHER" id="PTHR30061:SF50">
    <property type="entry name" value="MALTOSE_MALTODEXTRIN-BINDING PERIPLASMIC PROTEIN"/>
    <property type="match status" value="1"/>
</dbReference>
<dbReference type="Gene3D" id="3.40.190.10">
    <property type="entry name" value="Periplasmic binding protein-like II"/>
    <property type="match status" value="2"/>
</dbReference>
<feature type="region of interest" description="Disordered" evidence="4">
    <location>
        <begin position="28"/>
        <end position="48"/>
    </location>
</feature>
<dbReference type="GO" id="GO:0055052">
    <property type="term" value="C:ATP-binding cassette (ABC) transporter complex, substrate-binding subunit-containing"/>
    <property type="evidence" value="ECO:0007669"/>
    <property type="project" value="TreeGrafter"/>
</dbReference>
<dbReference type="PROSITE" id="PS51257">
    <property type="entry name" value="PROKAR_LIPOPROTEIN"/>
    <property type="match status" value="1"/>
</dbReference>
<keyword evidence="3" id="KW-0732">Signal</keyword>
<reference evidence="5 6" key="1">
    <citation type="submission" date="2020-07" db="EMBL/GenBank/DDBJ databases">
        <title>Vallitalea guaymasensis genome.</title>
        <authorList>
            <person name="Postec A."/>
        </authorList>
    </citation>
    <scope>NUCLEOTIDE SEQUENCE [LARGE SCALE GENOMIC DNA]</scope>
    <source>
        <strain evidence="5 6">Ra1766G1</strain>
    </source>
</reference>
<keyword evidence="2" id="KW-0813">Transport</keyword>
<protein>
    <submittedName>
        <fullName evidence="5">Sugar ABC transporter substrate-binding protein</fullName>
    </submittedName>
</protein>
<accession>A0A8J8MBF1</accession>
<organism evidence="5 6">
    <name type="scientific">Vallitalea guaymasensis</name>
    <dbReference type="NCBI Taxonomy" id="1185412"/>
    <lineage>
        <taxon>Bacteria</taxon>
        <taxon>Bacillati</taxon>
        <taxon>Bacillota</taxon>
        <taxon>Clostridia</taxon>
        <taxon>Lachnospirales</taxon>
        <taxon>Vallitaleaceae</taxon>
        <taxon>Vallitalea</taxon>
    </lineage>
</organism>
<sequence>MRKMTKCLSLLLTFVVIIGLFTGCGNKDKKEETTSGENAVSKEEGDSNSGINASIVVQVEKDWLFYYREAAERVKAKNPGASIEFNVTGSFDHLDVLDSTDVTNKDIADVFAFPADRVYGLSQNEVLAELDAKTMAANVGGFDDYDNGLGGNFNVDGHYLAFPLNIETLINFGNKANAEAKGIDLSKPIEFSELEYRDMLVKVFDAWFGVAFTNSVGIELLGKDDSGNLYSDMTKEFTELTEDQQNLFKVLFNYWKEHNEAGTDLWDKEAVGGYMDAEFTTGGNNSIRLEGPWATAGLSEKASNGEELQILPINQVTINGKPLAHWKSGWGLGINARIEEDKDKMALAQAMIEEIVNRDYAVELFKATGKILENVDESVYEESDLEDMDKKSIKAVIESYKTAPARPLFTEWGSVWSTWENAILSWSAVKPATVEDAYAEVKAAFDAMMTNF</sequence>
<dbReference type="GO" id="GO:0015768">
    <property type="term" value="P:maltose transport"/>
    <property type="evidence" value="ECO:0007669"/>
    <property type="project" value="TreeGrafter"/>
</dbReference>
<dbReference type="GO" id="GO:0042956">
    <property type="term" value="P:maltodextrin transmembrane transport"/>
    <property type="evidence" value="ECO:0007669"/>
    <property type="project" value="TreeGrafter"/>
</dbReference>